<comment type="caution">
    <text evidence="3">The sequence shown here is derived from an EMBL/GenBank/DDBJ whole genome shotgun (WGS) entry which is preliminary data.</text>
</comment>
<name>A0A7X0MSJ6_9HYPH</name>
<feature type="active site" evidence="2">
    <location>
        <position position="47"/>
    </location>
</feature>
<sequence>MPVADFVTVDVFTDQRFFGNPLAVITDARGLSGDEMQAIATEFGYSETTFVLPPDNPANTARVRIFTPTTEVPFAGHPNVGTAFVLGNLPDLFGNALGNTLRFEEIAGLVEIDLIRKGDVVVGATIRAPRSLELGAEIEPERIADCASIGVEHVVTHNHAPVFASVGLPFAVAELDGLQALAAARPDLTSFHRAAEISPGDQMEFSLFLYVRDAKDPLHIRARMFAPLDNVPEDPATGSASAALGAFLAMLDPETDADIRMTVEQGVEMGRRSVIDLAMAKRQGRVTDVRISGSCVKVMSGRIEL</sequence>
<dbReference type="Pfam" id="PF02567">
    <property type="entry name" value="PhzC-PhzF"/>
    <property type="match status" value="1"/>
</dbReference>
<protein>
    <submittedName>
        <fullName evidence="3">Trans-2,3-dihydro-3-hydroxyanthranilate isomerase</fullName>
        <ecNumber evidence="3">5.3.3.17</ecNumber>
    </submittedName>
</protein>
<accession>A0A7X0MSJ6</accession>
<dbReference type="InterPro" id="IPR003719">
    <property type="entry name" value="Phenazine_PhzF-like"/>
</dbReference>
<dbReference type="PIRSF" id="PIRSF016184">
    <property type="entry name" value="PhzC_PhzF"/>
    <property type="match status" value="1"/>
</dbReference>
<keyword evidence="4" id="KW-1185">Reference proteome</keyword>
<reference evidence="3 4" key="1">
    <citation type="submission" date="2020-08" db="EMBL/GenBank/DDBJ databases">
        <title>The Agave Microbiome: Exploring the role of microbial communities in plant adaptations to desert environments.</title>
        <authorList>
            <person name="Partida-Martinez L.P."/>
        </authorList>
    </citation>
    <scope>NUCLEOTIDE SEQUENCE [LARGE SCALE GENOMIC DNA]</scope>
    <source>
        <strain evidence="3 4">AS3.12</strain>
    </source>
</reference>
<evidence type="ECO:0000256" key="2">
    <source>
        <dbReference type="PIRSR" id="PIRSR016184-1"/>
    </source>
</evidence>
<dbReference type="PANTHER" id="PTHR13774">
    <property type="entry name" value="PHENAZINE BIOSYNTHESIS PROTEIN"/>
    <property type="match status" value="1"/>
</dbReference>
<dbReference type="EC" id="5.3.3.17" evidence="3"/>
<dbReference type="PANTHER" id="PTHR13774:SF32">
    <property type="entry name" value="ANTISENSE-ENHANCING SEQUENCE 1"/>
    <property type="match status" value="1"/>
</dbReference>
<dbReference type="GO" id="GO:0005737">
    <property type="term" value="C:cytoplasm"/>
    <property type="evidence" value="ECO:0007669"/>
    <property type="project" value="TreeGrafter"/>
</dbReference>
<dbReference type="Gene3D" id="3.10.310.10">
    <property type="entry name" value="Diaminopimelate Epimerase, Chain A, domain 1"/>
    <property type="match status" value="2"/>
</dbReference>
<dbReference type="SUPFAM" id="SSF54506">
    <property type="entry name" value="Diaminopimelate epimerase-like"/>
    <property type="match status" value="1"/>
</dbReference>
<comment type="similarity">
    <text evidence="1">Belongs to the PhzF family.</text>
</comment>
<dbReference type="Proteomes" id="UP000585437">
    <property type="component" value="Unassembled WGS sequence"/>
</dbReference>
<gene>
    <name evidence="3" type="ORF">F4695_001644</name>
</gene>
<dbReference type="GO" id="GO:0102943">
    <property type="term" value="F:trans-2,3-dihydro-3-hydroxy-anthranilate isomerase activity"/>
    <property type="evidence" value="ECO:0007669"/>
    <property type="project" value="UniProtKB-EC"/>
</dbReference>
<evidence type="ECO:0000313" key="4">
    <source>
        <dbReference type="Proteomes" id="UP000585437"/>
    </source>
</evidence>
<dbReference type="RefSeq" id="WP_184654376.1">
    <property type="nucleotide sequence ID" value="NZ_JACHBU010000003.1"/>
</dbReference>
<keyword evidence="3" id="KW-0413">Isomerase</keyword>
<dbReference type="EMBL" id="JACHBU010000003">
    <property type="protein sequence ID" value="MBB6508295.1"/>
    <property type="molecule type" value="Genomic_DNA"/>
</dbReference>
<proteinExistence type="inferred from homology"/>
<dbReference type="AlphaFoldDB" id="A0A7X0MSJ6"/>
<dbReference type="NCBIfam" id="TIGR00654">
    <property type="entry name" value="PhzF_family"/>
    <property type="match status" value="1"/>
</dbReference>
<evidence type="ECO:0000313" key="3">
    <source>
        <dbReference type="EMBL" id="MBB6508295.1"/>
    </source>
</evidence>
<organism evidence="3 4">
    <name type="scientific">Rhizobium soli</name>
    <dbReference type="NCBI Taxonomy" id="424798"/>
    <lineage>
        <taxon>Bacteria</taxon>
        <taxon>Pseudomonadati</taxon>
        <taxon>Pseudomonadota</taxon>
        <taxon>Alphaproteobacteria</taxon>
        <taxon>Hyphomicrobiales</taxon>
        <taxon>Rhizobiaceae</taxon>
        <taxon>Rhizobium/Agrobacterium group</taxon>
        <taxon>Rhizobium</taxon>
    </lineage>
</organism>
<evidence type="ECO:0000256" key="1">
    <source>
        <dbReference type="ARBA" id="ARBA00008270"/>
    </source>
</evidence>